<evidence type="ECO:0000313" key="4">
    <source>
        <dbReference type="Proteomes" id="UP001500751"/>
    </source>
</evidence>
<dbReference type="PANTHER" id="PTHR31157">
    <property type="entry name" value="SCP DOMAIN-CONTAINING PROTEIN"/>
    <property type="match status" value="1"/>
</dbReference>
<dbReference type="CDD" id="cd05379">
    <property type="entry name" value="CAP_bacterial"/>
    <property type="match status" value="1"/>
</dbReference>
<dbReference type="Proteomes" id="UP001500751">
    <property type="component" value="Unassembled WGS sequence"/>
</dbReference>
<proteinExistence type="predicted"/>
<feature type="compositionally biased region" description="Low complexity" evidence="1">
    <location>
        <begin position="79"/>
        <end position="93"/>
    </location>
</feature>
<reference evidence="4" key="1">
    <citation type="journal article" date="2019" name="Int. J. Syst. Evol. Microbiol.">
        <title>The Global Catalogue of Microorganisms (GCM) 10K type strain sequencing project: providing services to taxonomists for standard genome sequencing and annotation.</title>
        <authorList>
            <consortium name="The Broad Institute Genomics Platform"/>
            <consortium name="The Broad Institute Genome Sequencing Center for Infectious Disease"/>
            <person name="Wu L."/>
            <person name="Ma J."/>
        </authorList>
    </citation>
    <scope>NUCLEOTIDE SEQUENCE [LARGE SCALE GENOMIC DNA]</scope>
    <source>
        <strain evidence="4">JCM 16014</strain>
    </source>
</reference>
<evidence type="ECO:0000256" key="1">
    <source>
        <dbReference type="SAM" id="MobiDB-lite"/>
    </source>
</evidence>
<feature type="domain" description="SCP" evidence="2">
    <location>
        <begin position="133"/>
        <end position="246"/>
    </location>
</feature>
<comment type="caution">
    <text evidence="3">The sequence shown here is derived from an EMBL/GenBank/DDBJ whole genome shotgun (WGS) entry which is preliminary data.</text>
</comment>
<feature type="region of interest" description="Disordered" evidence="1">
    <location>
        <begin position="1"/>
        <end position="25"/>
    </location>
</feature>
<dbReference type="InterPro" id="IPR035940">
    <property type="entry name" value="CAP_sf"/>
</dbReference>
<dbReference type="EMBL" id="BAAAQN010000064">
    <property type="protein sequence ID" value="GAA2056345.1"/>
    <property type="molecule type" value="Genomic_DNA"/>
</dbReference>
<gene>
    <name evidence="3" type="ORF">GCM10009839_76820</name>
</gene>
<evidence type="ECO:0000259" key="2">
    <source>
        <dbReference type="Pfam" id="PF00188"/>
    </source>
</evidence>
<evidence type="ECO:0000313" key="3">
    <source>
        <dbReference type="EMBL" id="GAA2056345.1"/>
    </source>
</evidence>
<organism evidence="3 4">
    <name type="scientific">Catenulispora yoronensis</name>
    <dbReference type="NCBI Taxonomy" id="450799"/>
    <lineage>
        <taxon>Bacteria</taxon>
        <taxon>Bacillati</taxon>
        <taxon>Actinomycetota</taxon>
        <taxon>Actinomycetes</taxon>
        <taxon>Catenulisporales</taxon>
        <taxon>Catenulisporaceae</taxon>
        <taxon>Catenulispora</taxon>
    </lineage>
</organism>
<dbReference type="PANTHER" id="PTHR31157:SF1">
    <property type="entry name" value="SCP DOMAIN-CONTAINING PROTEIN"/>
    <property type="match status" value="1"/>
</dbReference>
<feature type="region of interest" description="Disordered" evidence="1">
    <location>
        <begin position="58"/>
        <end position="121"/>
    </location>
</feature>
<accession>A0ABP5GT10</accession>
<protein>
    <recommendedName>
        <fullName evidence="2">SCP domain-containing protein</fullName>
    </recommendedName>
</protein>
<name>A0ABP5GT10_9ACTN</name>
<dbReference type="Pfam" id="PF00188">
    <property type="entry name" value="CAP"/>
    <property type="match status" value="1"/>
</dbReference>
<dbReference type="Gene3D" id="3.40.33.10">
    <property type="entry name" value="CAP"/>
    <property type="match status" value="1"/>
</dbReference>
<dbReference type="InterPro" id="IPR014044">
    <property type="entry name" value="CAP_dom"/>
</dbReference>
<dbReference type="SUPFAM" id="SSF55797">
    <property type="entry name" value="PR-1-like"/>
    <property type="match status" value="1"/>
</dbReference>
<keyword evidence="4" id="KW-1185">Reference proteome</keyword>
<sequence>MSGSRRPTSHRRTAPGHGAGPQRQVSLRTSAVLALVTGLAITTPLMLRVHKHEIALGPDRAFPDVPDAAGDPSTGSGPGSVDGSAAGSAAGAAVEPDRSATPVSRDATRSPAMAPTVQVSPDQATAFEAQVVTLTNAQRTAHGCPALRSDARLRLAAIAHSVDMRTRDYFAHSSPDGATPWTRIAAQGYTDPSAENIAMGQATPQAVVEAWMNSPGHRANILNCSSKAVGVGVQFGPGGPWWTQDFGYS</sequence>